<sequence>MRPLLELAPSNADTVRVAREVLAGAMRMLGPPLSGTTVTPVDDHGARGEWVYARRLGALDAVILYVHGGGYVACSPRTHRGITSRLSAATGMKVFAVGYRLAPEHPFPAAVHDVAAAYRWLLGQGFTPDRIVLAGDSAGGQLAADLVLANARAATPQPAALVLFSPMVDLTLTIAARHERTRRDPLISVPKVRSLVEMYTGGSAHPRLELRPEQGMVLPRMLIQVGDAEFVAADAVELARRWHAVGAESELQMWPDQLHVFHALPVLAPEASSAYRAAARFISASLESDTAHAV</sequence>
<dbReference type="InterPro" id="IPR013094">
    <property type="entry name" value="AB_hydrolase_3"/>
</dbReference>
<name>A0ABP9KUE8_9NOCA</name>
<feature type="domain" description="Alpha/beta hydrolase fold-3" evidence="4">
    <location>
        <begin position="63"/>
        <end position="262"/>
    </location>
</feature>
<dbReference type="InterPro" id="IPR002168">
    <property type="entry name" value="Lipase_GDXG_HIS_AS"/>
</dbReference>
<dbReference type="InterPro" id="IPR033140">
    <property type="entry name" value="Lipase_GDXG_put_SER_AS"/>
</dbReference>
<reference evidence="6" key="1">
    <citation type="journal article" date="2019" name="Int. J. Syst. Evol. Microbiol.">
        <title>The Global Catalogue of Microorganisms (GCM) 10K type strain sequencing project: providing services to taxonomists for standard genome sequencing and annotation.</title>
        <authorList>
            <consortium name="The Broad Institute Genomics Platform"/>
            <consortium name="The Broad Institute Genome Sequencing Center for Infectious Disease"/>
            <person name="Wu L."/>
            <person name="Ma J."/>
        </authorList>
    </citation>
    <scope>NUCLEOTIDE SEQUENCE [LARGE SCALE GENOMIC DNA]</scope>
    <source>
        <strain evidence="6">JCM 18298</strain>
    </source>
</reference>
<dbReference type="PANTHER" id="PTHR48081">
    <property type="entry name" value="AB HYDROLASE SUPERFAMILY PROTEIN C4A8.06C"/>
    <property type="match status" value="1"/>
</dbReference>
<dbReference type="InterPro" id="IPR050300">
    <property type="entry name" value="GDXG_lipolytic_enzyme"/>
</dbReference>
<evidence type="ECO:0000256" key="1">
    <source>
        <dbReference type="ARBA" id="ARBA00010515"/>
    </source>
</evidence>
<accession>A0ABP9KUE8</accession>
<comment type="caution">
    <text evidence="5">The sequence shown here is derived from an EMBL/GenBank/DDBJ whole genome shotgun (WGS) entry which is preliminary data.</text>
</comment>
<keyword evidence="2" id="KW-0378">Hydrolase</keyword>
<keyword evidence="6" id="KW-1185">Reference proteome</keyword>
<organism evidence="5 6">
    <name type="scientific">Nocardia callitridis</name>
    <dbReference type="NCBI Taxonomy" id="648753"/>
    <lineage>
        <taxon>Bacteria</taxon>
        <taxon>Bacillati</taxon>
        <taxon>Actinomycetota</taxon>
        <taxon>Actinomycetes</taxon>
        <taxon>Mycobacteriales</taxon>
        <taxon>Nocardiaceae</taxon>
        <taxon>Nocardia</taxon>
    </lineage>
</organism>
<dbReference type="Gene3D" id="3.40.50.1820">
    <property type="entry name" value="alpha/beta hydrolase"/>
    <property type="match status" value="1"/>
</dbReference>
<dbReference type="SUPFAM" id="SSF53474">
    <property type="entry name" value="alpha/beta-Hydrolases"/>
    <property type="match status" value="1"/>
</dbReference>
<evidence type="ECO:0000313" key="5">
    <source>
        <dbReference type="EMBL" id="GAA5064392.1"/>
    </source>
</evidence>
<dbReference type="EMBL" id="BAABJM010000006">
    <property type="protein sequence ID" value="GAA5064392.1"/>
    <property type="molecule type" value="Genomic_DNA"/>
</dbReference>
<dbReference type="Proteomes" id="UP001500603">
    <property type="component" value="Unassembled WGS sequence"/>
</dbReference>
<evidence type="ECO:0000256" key="3">
    <source>
        <dbReference type="PROSITE-ProRule" id="PRU10038"/>
    </source>
</evidence>
<protein>
    <recommendedName>
        <fullName evidence="4">Alpha/beta hydrolase fold-3 domain-containing protein</fullName>
    </recommendedName>
</protein>
<evidence type="ECO:0000259" key="4">
    <source>
        <dbReference type="Pfam" id="PF07859"/>
    </source>
</evidence>
<dbReference type="PROSITE" id="PS01173">
    <property type="entry name" value="LIPASE_GDXG_HIS"/>
    <property type="match status" value="1"/>
</dbReference>
<comment type="similarity">
    <text evidence="1">Belongs to the 'GDXG' lipolytic enzyme family.</text>
</comment>
<evidence type="ECO:0000256" key="2">
    <source>
        <dbReference type="ARBA" id="ARBA00022801"/>
    </source>
</evidence>
<proteinExistence type="inferred from homology"/>
<evidence type="ECO:0000313" key="6">
    <source>
        <dbReference type="Proteomes" id="UP001500603"/>
    </source>
</evidence>
<dbReference type="PROSITE" id="PS01174">
    <property type="entry name" value="LIPASE_GDXG_SER"/>
    <property type="match status" value="1"/>
</dbReference>
<feature type="active site" evidence="3">
    <location>
        <position position="137"/>
    </location>
</feature>
<gene>
    <name evidence="5" type="ORF">GCM10023318_50280</name>
</gene>
<dbReference type="Pfam" id="PF07859">
    <property type="entry name" value="Abhydrolase_3"/>
    <property type="match status" value="1"/>
</dbReference>
<dbReference type="PANTHER" id="PTHR48081:SF30">
    <property type="entry name" value="ACETYL-HYDROLASE LIPR-RELATED"/>
    <property type="match status" value="1"/>
</dbReference>
<dbReference type="InterPro" id="IPR029058">
    <property type="entry name" value="AB_hydrolase_fold"/>
</dbReference>